<dbReference type="PROSITE" id="PS51257">
    <property type="entry name" value="PROKAR_LIPOPROTEIN"/>
    <property type="match status" value="1"/>
</dbReference>
<dbReference type="Pfam" id="PF22504">
    <property type="entry name" value="DUF6993"/>
    <property type="match status" value="1"/>
</dbReference>
<reference evidence="4" key="1">
    <citation type="submission" date="2021-10" db="EMBL/GenBank/DDBJ databases">
        <title>Novel species in genus Arthrobacter.</title>
        <authorList>
            <person name="Liu Y."/>
        </authorList>
    </citation>
    <scope>NUCLEOTIDE SEQUENCE</scope>
    <source>
        <strain evidence="4">Zg-Y462</strain>
        <strain evidence="6">zg-Y462</strain>
    </source>
</reference>
<keyword evidence="2" id="KW-0732">Signal</keyword>
<feature type="domain" description="DUF6993" evidence="3">
    <location>
        <begin position="71"/>
        <end position="152"/>
    </location>
</feature>
<dbReference type="Proteomes" id="UP001155145">
    <property type="component" value="Unassembled WGS sequence"/>
</dbReference>
<feature type="region of interest" description="Disordered" evidence="1">
    <location>
        <begin position="39"/>
        <end position="59"/>
    </location>
</feature>
<dbReference type="InterPro" id="IPR054262">
    <property type="entry name" value="DUF6993"/>
</dbReference>
<evidence type="ECO:0000259" key="3">
    <source>
        <dbReference type="Pfam" id="PF22504"/>
    </source>
</evidence>
<evidence type="ECO:0000313" key="6">
    <source>
        <dbReference type="Proteomes" id="UP000829758"/>
    </source>
</evidence>
<name>A0A9X1S9S9_9MICC</name>
<dbReference type="AlphaFoldDB" id="A0A9X1S9S9"/>
<feature type="chain" id="PRO_5040831762" description="DUF6993 domain-containing protein" evidence="2">
    <location>
        <begin position="23"/>
        <end position="152"/>
    </location>
</feature>
<feature type="compositionally biased region" description="Low complexity" evidence="1">
    <location>
        <begin position="39"/>
        <end position="56"/>
    </location>
</feature>
<evidence type="ECO:0000256" key="1">
    <source>
        <dbReference type="SAM" id="MobiDB-lite"/>
    </source>
</evidence>
<accession>A0A9X1S9S9</accession>
<evidence type="ECO:0000313" key="4">
    <source>
        <dbReference type="EMBL" id="MCC3271229.1"/>
    </source>
</evidence>
<evidence type="ECO:0000313" key="7">
    <source>
        <dbReference type="Proteomes" id="UP001155145"/>
    </source>
</evidence>
<evidence type="ECO:0000256" key="2">
    <source>
        <dbReference type="SAM" id="SignalP"/>
    </source>
</evidence>
<dbReference type="Proteomes" id="UP000829758">
    <property type="component" value="Chromosome"/>
</dbReference>
<sequence length="152" mass="14785">MRLLRNASPAAPVTFVAGLALAVGLAGCSVTPEGDAGVPATGAGATAPGTEASAPAVSGDPAVGAVETELRKLAGLDPEPDSAGMTGAFAAAGFDPATVEVSADRTPTGLEVDAMRAAVVSDSQCIFGEVRDGTVTVTVLPVLSSGRCFIGD</sequence>
<dbReference type="RefSeq" id="WP_227901533.1">
    <property type="nucleotide sequence ID" value="NZ_CP094984.1"/>
</dbReference>
<gene>
    <name evidence="4" type="ORF">LJ755_00595</name>
    <name evidence="5" type="ORF">MUK71_10090</name>
</gene>
<evidence type="ECO:0000313" key="5">
    <source>
        <dbReference type="EMBL" id="UON90980.1"/>
    </source>
</evidence>
<dbReference type="EMBL" id="JAJFZT010000001">
    <property type="protein sequence ID" value="MCC3271229.1"/>
    <property type="molecule type" value="Genomic_DNA"/>
</dbReference>
<keyword evidence="6" id="KW-1185">Reference proteome</keyword>
<feature type="signal peptide" evidence="2">
    <location>
        <begin position="1"/>
        <end position="22"/>
    </location>
</feature>
<proteinExistence type="predicted"/>
<organism evidence="4 7">
    <name type="scientific">Arthrobacter zhangbolii</name>
    <dbReference type="NCBI Taxonomy" id="2886936"/>
    <lineage>
        <taxon>Bacteria</taxon>
        <taxon>Bacillati</taxon>
        <taxon>Actinomycetota</taxon>
        <taxon>Actinomycetes</taxon>
        <taxon>Micrococcales</taxon>
        <taxon>Micrococcaceae</taxon>
        <taxon>Arthrobacter</taxon>
    </lineage>
</organism>
<protein>
    <recommendedName>
        <fullName evidence="3">DUF6993 domain-containing protein</fullName>
    </recommendedName>
</protein>
<dbReference type="EMBL" id="CP094984">
    <property type="protein sequence ID" value="UON90980.1"/>
    <property type="molecule type" value="Genomic_DNA"/>
</dbReference>